<dbReference type="InterPro" id="IPR029063">
    <property type="entry name" value="SAM-dependent_MTases_sf"/>
</dbReference>
<evidence type="ECO:0008006" key="3">
    <source>
        <dbReference type="Google" id="ProtNLM"/>
    </source>
</evidence>
<organism evidence="1 2">
    <name type="scientific">Noviluteimonas caseinilytica</name>
    <dbReference type="NCBI Taxonomy" id="2675101"/>
    <lineage>
        <taxon>Bacteria</taxon>
        <taxon>Pseudomonadati</taxon>
        <taxon>Pseudomonadota</taxon>
        <taxon>Gammaproteobacteria</taxon>
        <taxon>Lysobacterales</taxon>
        <taxon>Lysobacteraceae</taxon>
        <taxon>Noviluteimonas</taxon>
    </lineage>
</organism>
<sequence>MVDLRAPCPFCRNPCALHATLDGVAYFDCSDCDFIFADPTLLARIDAGEPVREYDDAYWQMELAAARDRSWGPSLARTAEALLYCTIPVRRFVDVGAGPGFLLDALATYLPSHVDTFHGIEKFPPPQHLRTQRPNYIHADIADVDGTFECGTCIEVLEHLTPAMARALARALRARSVPGSLFLFNTGLTAYVRGEDPGYLDPFGRGHITCWSVSSARRVFGPEGFLVHALPGKTWAFVIEMGPVADKNAMVDRIWHGPAANRNLLSDPVMGNVMYLLGVESARAYGVAPVERLPWQARLWKRLRGLAP</sequence>
<dbReference type="EMBL" id="AP024545">
    <property type="protein sequence ID" value="BCT91852.1"/>
    <property type="molecule type" value="Genomic_DNA"/>
</dbReference>
<dbReference type="Pfam" id="PF13489">
    <property type="entry name" value="Methyltransf_23"/>
    <property type="match status" value="1"/>
</dbReference>
<dbReference type="SUPFAM" id="SSF53335">
    <property type="entry name" value="S-adenosyl-L-methionine-dependent methyltransferases"/>
    <property type="match status" value="1"/>
</dbReference>
<accession>A0ABM7Q3J4</accession>
<reference evidence="1 2" key="1">
    <citation type="submission" date="2021-03" db="EMBL/GenBank/DDBJ databases">
        <title>Complete Genome Sequences of Two Lysobacter Strains Isolated from Sea Water (Lysobacter caseinilyticus) and Soil (Lysobacter helvus) in South Korea.</title>
        <authorList>
            <person name="Watanabe Y."/>
            <person name="Arakawa K."/>
        </authorList>
    </citation>
    <scope>NUCLEOTIDE SEQUENCE [LARGE SCALE GENOMIC DNA]</scope>
    <source>
        <strain evidence="1 2">KVB24</strain>
    </source>
</reference>
<evidence type="ECO:0000313" key="2">
    <source>
        <dbReference type="Proteomes" id="UP000681317"/>
    </source>
</evidence>
<evidence type="ECO:0000313" key="1">
    <source>
        <dbReference type="EMBL" id="BCT91852.1"/>
    </source>
</evidence>
<dbReference type="RefSeq" id="WP_213436090.1">
    <property type="nucleotide sequence ID" value="NZ_AP024545.1"/>
</dbReference>
<name>A0ABM7Q3J4_9GAMM</name>
<keyword evidence="2" id="KW-1185">Reference proteome</keyword>
<gene>
    <name evidence="1" type="ORF">LYSCAS_08760</name>
</gene>
<protein>
    <recommendedName>
        <fullName evidence="3">Class I SAM-dependent methyltransferase</fullName>
    </recommendedName>
</protein>
<proteinExistence type="predicted"/>
<dbReference type="Proteomes" id="UP000681317">
    <property type="component" value="Chromosome"/>
</dbReference>
<dbReference type="Gene3D" id="3.40.50.150">
    <property type="entry name" value="Vaccinia Virus protein VP39"/>
    <property type="match status" value="1"/>
</dbReference>